<proteinExistence type="predicted"/>
<protein>
    <submittedName>
        <fullName evidence="3">3',5'-cyclic AMP phosphodiesterase CpdA</fullName>
    </submittedName>
</protein>
<feature type="domain" description="Calcineurin-like phosphoesterase" evidence="2">
    <location>
        <begin position="99"/>
        <end position="330"/>
    </location>
</feature>
<accession>A0A1C6U3D6</accession>
<dbReference type="SUPFAM" id="SSF56300">
    <property type="entry name" value="Metallo-dependent phosphatases"/>
    <property type="match status" value="1"/>
</dbReference>
<evidence type="ECO:0000313" key="3">
    <source>
        <dbReference type="EMBL" id="SCL48433.1"/>
    </source>
</evidence>
<feature type="region of interest" description="Disordered" evidence="1">
    <location>
        <begin position="1"/>
        <end position="32"/>
    </location>
</feature>
<keyword evidence="4" id="KW-1185">Reference proteome</keyword>
<evidence type="ECO:0000256" key="1">
    <source>
        <dbReference type="SAM" id="MobiDB-lite"/>
    </source>
</evidence>
<dbReference type="Pfam" id="PF00149">
    <property type="entry name" value="Metallophos"/>
    <property type="match status" value="1"/>
</dbReference>
<dbReference type="CDD" id="cd00838">
    <property type="entry name" value="MPP_superfamily"/>
    <property type="match status" value="1"/>
</dbReference>
<sequence>MGVQPVVRDAGRAEAEQRRGVRPGGEVSGEVVESTQHRVHTVVPSVRSRRSSRPALHAAGVAAPLPGILARLTPVAQAPVYPFGSDNGKIDRVTGSLFAVSDLHVSYAENRRIVDGLRPETADDWLIVAGDVGELFGAVEETLRQLRDRFATVVWVPGNHELWTHPSDPVTLRGRNRYDALVRMCRDNGVLTPEDDYPVWYGEGGPVTVAPLFQLYDYSFRAPGTSTKEESLRRAYDAGVVCTDEMLLHPDPYPDRESWCWARLAETERRLAATDPALPTVLVSHWPLVREPTDVLWYPEFAQWCGTERTADWHVRHRAVVAVYGHLHIPRTTHHDGVRFEEVSLGYPREWGRRGGEPKPMRRILGVAS</sequence>
<dbReference type="Proteomes" id="UP000199696">
    <property type="component" value="Unassembled WGS sequence"/>
</dbReference>
<dbReference type="PANTHER" id="PTHR36492">
    <property type="match status" value="1"/>
</dbReference>
<dbReference type="InterPro" id="IPR004843">
    <property type="entry name" value="Calcineurin-like_PHP"/>
</dbReference>
<dbReference type="AlphaFoldDB" id="A0A1C6U3D6"/>
<evidence type="ECO:0000259" key="2">
    <source>
        <dbReference type="Pfam" id="PF00149"/>
    </source>
</evidence>
<gene>
    <name evidence="3" type="ORF">GA0070604_1702</name>
</gene>
<dbReference type="PANTHER" id="PTHR36492:SF2">
    <property type="entry name" value="[ACYL-CARRIER-PROTEIN] PHOSPHODIESTERASE PPTH"/>
    <property type="match status" value="1"/>
</dbReference>
<dbReference type="EMBL" id="FMHY01000002">
    <property type="protein sequence ID" value="SCL48433.1"/>
    <property type="molecule type" value="Genomic_DNA"/>
</dbReference>
<dbReference type="STRING" id="227316.GA0070604_1702"/>
<name>A0A1C6U3D6_9ACTN</name>
<feature type="compositionally biased region" description="Basic and acidic residues" evidence="1">
    <location>
        <begin position="9"/>
        <end position="19"/>
    </location>
</feature>
<reference evidence="4" key="1">
    <citation type="submission" date="2016-06" db="EMBL/GenBank/DDBJ databases">
        <authorList>
            <person name="Varghese N."/>
            <person name="Submissions Spin"/>
        </authorList>
    </citation>
    <scope>NUCLEOTIDE SEQUENCE [LARGE SCALE GENOMIC DNA]</scope>
    <source>
        <strain evidence="4">DSM 44814</strain>
    </source>
</reference>
<evidence type="ECO:0000313" key="4">
    <source>
        <dbReference type="Proteomes" id="UP000199696"/>
    </source>
</evidence>
<dbReference type="InterPro" id="IPR052963">
    <property type="entry name" value="Pantetheine_PDE"/>
</dbReference>
<dbReference type="GO" id="GO:0016787">
    <property type="term" value="F:hydrolase activity"/>
    <property type="evidence" value="ECO:0007669"/>
    <property type="project" value="InterPro"/>
</dbReference>
<organism evidence="3 4">
    <name type="scientific">Micromonospora eburnea</name>
    <dbReference type="NCBI Taxonomy" id="227316"/>
    <lineage>
        <taxon>Bacteria</taxon>
        <taxon>Bacillati</taxon>
        <taxon>Actinomycetota</taxon>
        <taxon>Actinomycetes</taxon>
        <taxon>Micromonosporales</taxon>
        <taxon>Micromonosporaceae</taxon>
        <taxon>Micromonospora</taxon>
    </lineage>
</organism>
<dbReference type="InterPro" id="IPR029052">
    <property type="entry name" value="Metallo-depent_PP-like"/>
</dbReference>
<dbReference type="Gene3D" id="3.60.21.10">
    <property type="match status" value="1"/>
</dbReference>